<name>A0A918JPX5_9ALTE</name>
<reference evidence="1" key="2">
    <citation type="submission" date="2020-09" db="EMBL/GenBank/DDBJ databases">
        <authorList>
            <person name="Sun Q."/>
            <person name="Kim S."/>
        </authorList>
    </citation>
    <scope>NUCLEOTIDE SEQUENCE</scope>
    <source>
        <strain evidence="1">KCTC 22164</strain>
    </source>
</reference>
<organism evidence="1 2">
    <name type="scientific">Alteromonas halophila</name>
    <dbReference type="NCBI Taxonomy" id="516698"/>
    <lineage>
        <taxon>Bacteria</taxon>
        <taxon>Pseudomonadati</taxon>
        <taxon>Pseudomonadota</taxon>
        <taxon>Gammaproteobacteria</taxon>
        <taxon>Alteromonadales</taxon>
        <taxon>Alteromonadaceae</taxon>
        <taxon>Alteromonas/Salinimonas group</taxon>
        <taxon>Alteromonas</taxon>
    </lineage>
</organism>
<comment type="caution">
    <text evidence="1">The sequence shown here is derived from an EMBL/GenBank/DDBJ whole genome shotgun (WGS) entry which is preliminary data.</text>
</comment>
<dbReference type="Proteomes" id="UP000631300">
    <property type="component" value="Unassembled WGS sequence"/>
</dbReference>
<gene>
    <name evidence="1" type="ORF">GCM10007391_32670</name>
</gene>
<evidence type="ECO:0000313" key="1">
    <source>
        <dbReference type="EMBL" id="GGW95944.1"/>
    </source>
</evidence>
<proteinExistence type="predicted"/>
<protein>
    <submittedName>
        <fullName evidence="1">Uncharacterized protein</fullName>
    </submittedName>
</protein>
<keyword evidence="2" id="KW-1185">Reference proteome</keyword>
<dbReference type="EMBL" id="BMXP01000012">
    <property type="protein sequence ID" value="GGW95944.1"/>
    <property type="molecule type" value="Genomic_DNA"/>
</dbReference>
<sequence length="51" mass="5516">MDMEELIDHMANDTLVGWQPGEGREAVPGTQKQFGALFKAWAESGAHCPSA</sequence>
<dbReference type="RefSeq" id="WP_189408250.1">
    <property type="nucleotide sequence ID" value="NZ_BMXP01000012.1"/>
</dbReference>
<reference evidence="1" key="1">
    <citation type="journal article" date="2014" name="Int. J. Syst. Evol. Microbiol.">
        <title>Complete genome sequence of Corynebacterium casei LMG S-19264T (=DSM 44701T), isolated from a smear-ripened cheese.</title>
        <authorList>
            <consortium name="US DOE Joint Genome Institute (JGI-PGF)"/>
            <person name="Walter F."/>
            <person name="Albersmeier A."/>
            <person name="Kalinowski J."/>
            <person name="Ruckert C."/>
        </authorList>
    </citation>
    <scope>NUCLEOTIDE SEQUENCE</scope>
    <source>
        <strain evidence="1">KCTC 22164</strain>
    </source>
</reference>
<evidence type="ECO:0000313" key="2">
    <source>
        <dbReference type="Proteomes" id="UP000631300"/>
    </source>
</evidence>
<accession>A0A918JPX5</accession>
<dbReference type="AlphaFoldDB" id="A0A918JPX5"/>